<keyword evidence="2" id="KW-0732">Signal</keyword>
<accession>A0A9P9DPK9</accession>
<evidence type="ECO:0000256" key="2">
    <source>
        <dbReference type="SAM" id="SignalP"/>
    </source>
</evidence>
<keyword evidence="1" id="KW-0472">Membrane</keyword>
<evidence type="ECO:0000313" key="4">
    <source>
        <dbReference type="Proteomes" id="UP000700596"/>
    </source>
</evidence>
<name>A0A9P9DPK9_9PLEO</name>
<gene>
    <name evidence="3" type="ORF">B0J11DRAFT_581413</name>
</gene>
<proteinExistence type="predicted"/>
<evidence type="ECO:0008006" key="5">
    <source>
        <dbReference type="Google" id="ProtNLM"/>
    </source>
</evidence>
<dbReference type="OrthoDB" id="3796644at2759"/>
<evidence type="ECO:0000256" key="1">
    <source>
        <dbReference type="SAM" id="Phobius"/>
    </source>
</evidence>
<organism evidence="3 4">
    <name type="scientific">Dendryphion nanum</name>
    <dbReference type="NCBI Taxonomy" id="256645"/>
    <lineage>
        <taxon>Eukaryota</taxon>
        <taxon>Fungi</taxon>
        <taxon>Dikarya</taxon>
        <taxon>Ascomycota</taxon>
        <taxon>Pezizomycotina</taxon>
        <taxon>Dothideomycetes</taxon>
        <taxon>Pleosporomycetidae</taxon>
        <taxon>Pleosporales</taxon>
        <taxon>Torulaceae</taxon>
        <taxon>Dendryphion</taxon>
    </lineage>
</organism>
<keyword evidence="1" id="KW-1133">Transmembrane helix</keyword>
<keyword evidence="4" id="KW-1185">Reference proteome</keyword>
<feature type="signal peptide" evidence="2">
    <location>
        <begin position="1"/>
        <end position="19"/>
    </location>
</feature>
<protein>
    <recommendedName>
        <fullName evidence="5">Extracellular membrane protein CFEM domain-containing protein</fullName>
    </recommendedName>
</protein>
<dbReference type="EMBL" id="JAGMWT010000009">
    <property type="protein sequence ID" value="KAH7122727.1"/>
    <property type="molecule type" value="Genomic_DNA"/>
</dbReference>
<dbReference type="AlphaFoldDB" id="A0A9P9DPK9"/>
<feature type="chain" id="PRO_5040144286" description="Extracellular membrane protein CFEM domain-containing protein" evidence="2">
    <location>
        <begin position="20"/>
        <end position="265"/>
    </location>
</feature>
<dbReference type="Proteomes" id="UP000700596">
    <property type="component" value="Unassembled WGS sequence"/>
</dbReference>
<feature type="transmembrane region" description="Helical" evidence="1">
    <location>
        <begin position="246"/>
        <end position="264"/>
    </location>
</feature>
<sequence length="265" mass="26970">MPSLSILVALLVASQKVLALDISNDVRNIRDVFGGNIHQVAARQNNDQTSTITSSAHLACATGDSASKYSSCSSSISEKIDKCNDDDIGCACRLANDGFGCLTSHCRSHTEAVCAGSVLLSRFCGAFKQPVPSFTDYTCPSSINAIVNSIIQTDIDRGIPSDVASLIPSGVLPSGAIPSNVFASDIPYFNEPQHPGPHHGSKTVGVADVSTSFIIAGPGPTGGAGRSGGALGLGLGLGREREGLNGFLGVGIVVAVAVGGLAAFL</sequence>
<keyword evidence="1" id="KW-0812">Transmembrane</keyword>
<evidence type="ECO:0000313" key="3">
    <source>
        <dbReference type="EMBL" id="KAH7122727.1"/>
    </source>
</evidence>
<comment type="caution">
    <text evidence="3">The sequence shown here is derived from an EMBL/GenBank/DDBJ whole genome shotgun (WGS) entry which is preliminary data.</text>
</comment>
<reference evidence="3" key="1">
    <citation type="journal article" date="2021" name="Nat. Commun.">
        <title>Genetic determinants of endophytism in the Arabidopsis root mycobiome.</title>
        <authorList>
            <person name="Mesny F."/>
            <person name="Miyauchi S."/>
            <person name="Thiergart T."/>
            <person name="Pickel B."/>
            <person name="Atanasova L."/>
            <person name="Karlsson M."/>
            <person name="Huettel B."/>
            <person name="Barry K.W."/>
            <person name="Haridas S."/>
            <person name="Chen C."/>
            <person name="Bauer D."/>
            <person name="Andreopoulos W."/>
            <person name="Pangilinan J."/>
            <person name="LaButti K."/>
            <person name="Riley R."/>
            <person name="Lipzen A."/>
            <person name="Clum A."/>
            <person name="Drula E."/>
            <person name="Henrissat B."/>
            <person name="Kohler A."/>
            <person name="Grigoriev I.V."/>
            <person name="Martin F.M."/>
            <person name="Hacquard S."/>
        </authorList>
    </citation>
    <scope>NUCLEOTIDE SEQUENCE</scope>
    <source>
        <strain evidence="3">MPI-CAGE-CH-0243</strain>
    </source>
</reference>